<feature type="region of interest" description="Disordered" evidence="1">
    <location>
        <begin position="234"/>
        <end position="259"/>
    </location>
</feature>
<dbReference type="RefSeq" id="WP_377572019.1">
    <property type="nucleotide sequence ID" value="NZ_JBHTMP010000025.1"/>
</dbReference>
<evidence type="ECO:0000313" key="2">
    <source>
        <dbReference type="EMBL" id="MFD1322863.1"/>
    </source>
</evidence>
<sequence length="504" mass="55686">MARAGLTGPGTEIRLATQRPRWELHWGPFVRQSLQHPSLAAHTRPAQRPCRRCVPTSADDADVVRVLPHNVNRTRDEWTPRRCTMTGTDDIPPLDPDQVTTKGDLSALLRALPYGSGPNKRSVASLHKQTGYAENTIRNLLGGKTLPHHKDTDRYRTLLQALGATPKQVEVVMAVARRLQEQQRLDNVNRGRTTGGRTPERQPSATDVDLVDAGNGLGDPTADAAVDERMRRINDAHDIPAGGSRRDRLVREDSEIDEDPPTWRKLALIGMCVMLPLAGCVYWMFKPFGDDVRPQAGAPRPSTGGVLDDNPQPGPGRSNQPTAPTQHQPSAPQGAVKWQDTSKKKCNNQDWYFYADEARTAPGHNSPWIPIGPANDRDGTCLAIAYSNTVGPGRSPALIDWYFAPQRPGASCTIKVHIADNLHSNGTAYYQIYDYRPPRDYQRIDPQPYPVDQRANRGQWFTLGTWTVPAGSKGLSLVLVNTSPDPVTIPYEITATAARAECRW</sequence>
<proteinExistence type="predicted"/>
<evidence type="ECO:0000256" key="1">
    <source>
        <dbReference type="SAM" id="MobiDB-lite"/>
    </source>
</evidence>
<accession>A0ABW3YEM1</accession>
<evidence type="ECO:0008006" key="4">
    <source>
        <dbReference type="Google" id="ProtNLM"/>
    </source>
</evidence>
<feature type="compositionally biased region" description="Polar residues" evidence="1">
    <location>
        <begin position="317"/>
        <end position="331"/>
    </location>
</feature>
<evidence type="ECO:0000313" key="3">
    <source>
        <dbReference type="Proteomes" id="UP001597260"/>
    </source>
</evidence>
<comment type="caution">
    <text evidence="2">The sequence shown here is derived from an EMBL/GenBank/DDBJ whole genome shotgun (WGS) entry which is preliminary data.</text>
</comment>
<feature type="region of interest" description="Disordered" evidence="1">
    <location>
        <begin position="294"/>
        <end position="341"/>
    </location>
</feature>
<feature type="compositionally biased region" description="Basic and acidic residues" evidence="1">
    <location>
        <begin position="234"/>
        <end position="253"/>
    </location>
</feature>
<dbReference type="EMBL" id="JBHTMP010000025">
    <property type="protein sequence ID" value="MFD1322863.1"/>
    <property type="molecule type" value="Genomic_DNA"/>
</dbReference>
<protein>
    <recommendedName>
        <fullName evidence="4">Helix-turn-helix domain-containing protein</fullName>
    </recommendedName>
</protein>
<keyword evidence="3" id="KW-1185">Reference proteome</keyword>
<organism evidence="2 3">
    <name type="scientific">Micromonospora sonneratiae</name>
    <dbReference type="NCBI Taxonomy" id="1184706"/>
    <lineage>
        <taxon>Bacteria</taxon>
        <taxon>Bacillati</taxon>
        <taxon>Actinomycetota</taxon>
        <taxon>Actinomycetes</taxon>
        <taxon>Micromonosporales</taxon>
        <taxon>Micromonosporaceae</taxon>
        <taxon>Micromonospora</taxon>
    </lineage>
</organism>
<gene>
    <name evidence="2" type="ORF">ACFQ4H_17360</name>
</gene>
<name>A0ABW3YEM1_9ACTN</name>
<reference evidence="3" key="1">
    <citation type="journal article" date="2019" name="Int. J. Syst. Evol. Microbiol.">
        <title>The Global Catalogue of Microorganisms (GCM) 10K type strain sequencing project: providing services to taxonomists for standard genome sequencing and annotation.</title>
        <authorList>
            <consortium name="The Broad Institute Genomics Platform"/>
            <consortium name="The Broad Institute Genome Sequencing Center for Infectious Disease"/>
            <person name="Wu L."/>
            <person name="Ma J."/>
        </authorList>
    </citation>
    <scope>NUCLEOTIDE SEQUENCE [LARGE SCALE GENOMIC DNA]</scope>
    <source>
        <strain evidence="3">JCM 31037</strain>
    </source>
</reference>
<feature type="region of interest" description="Disordered" evidence="1">
    <location>
        <begin position="185"/>
        <end position="217"/>
    </location>
</feature>
<dbReference type="Proteomes" id="UP001597260">
    <property type="component" value="Unassembled WGS sequence"/>
</dbReference>